<keyword evidence="3" id="KW-1185">Reference proteome</keyword>
<dbReference type="RefSeq" id="WP_190835808.1">
    <property type="nucleotide sequence ID" value="NZ_JACXAE010000098.1"/>
</dbReference>
<organism evidence="2 3">
    <name type="scientific">Iningainema tapete BLCC-T55</name>
    <dbReference type="NCBI Taxonomy" id="2748662"/>
    <lineage>
        <taxon>Bacteria</taxon>
        <taxon>Bacillati</taxon>
        <taxon>Cyanobacteriota</taxon>
        <taxon>Cyanophyceae</taxon>
        <taxon>Nostocales</taxon>
        <taxon>Scytonemataceae</taxon>
        <taxon>Iningainema tapete</taxon>
    </lineage>
</organism>
<keyword evidence="1" id="KW-0472">Membrane</keyword>
<dbReference type="AlphaFoldDB" id="A0A8J6XL48"/>
<evidence type="ECO:0000313" key="3">
    <source>
        <dbReference type="Proteomes" id="UP000629098"/>
    </source>
</evidence>
<evidence type="ECO:0000313" key="2">
    <source>
        <dbReference type="EMBL" id="MBD2776753.1"/>
    </source>
</evidence>
<feature type="transmembrane region" description="Helical" evidence="1">
    <location>
        <begin position="58"/>
        <end position="77"/>
    </location>
</feature>
<protein>
    <submittedName>
        <fullName evidence="2">Uncharacterized protein</fullName>
    </submittedName>
</protein>
<gene>
    <name evidence="2" type="ORF">ICL16_33055</name>
</gene>
<name>A0A8J6XL48_9CYAN</name>
<sequence>MAVLSSDRQLLLCSHTVQTPVTFINPYKHCVEYQLPAVFAPHVQLPHPMLRLPTSLPAWYLLPLAGLSRYGAAYLFVRNEKF</sequence>
<evidence type="ECO:0000256" key="1">
    <source>
        <dbReference type="SAM" id="Phobius"/>
    </source>
</evidence>
<proteinExistence type="predicted"/>
<keyword evidence="1" id="KW-0812">Transmembrane</keyword>
<keyword evidence="1" id="KW-1133">Transmembrane helix</keyword>
<dbReference type="Proteomes" id="UP000629098">
    <property type="component" value="Unassembled WGS sequence"/>
</dbReference>
<comment type="caution">
    <text evidence="2">The sequence shown here is derived from an EMBL/GenBank/DDBJ whole genome shotgun (WGS) entry which is preliminary data.</text>
</comment>
<dbReference type="EMBL" id="JACXAE010000098">
    <property type="protein sequence ID" value="MBD2776753.1"/>
    <property type="molecule type" value="Genomic_DNA"/>
</dbReference>
<reference evidence="2" key="1">
    <citation type="submission" date="2020-09" db="EMBL/GenBank/DDBJ databases">
        <title>Iningainema tapete sp. nov. (Scytonemataceae, Cyanobacteria) from greenhouses in central Florida (USA) produces two types of nodularin with biosynthetic potential for microcystin-LR and anabaenopeptins.</title>
        <authorList>
            <person name="Berthold D.E."/>
            <person name="Lefler F.W."/>
            <person name="Huang I.-S."/>
            <person name="Abdulla H."/>
            <person name="Zimba P.V."/>
            <person name="Laughinghouse H.D. IV."/>
        </authorList>
    </citation>
    <scope>NUCLEOTIDE SEQUENCE</scope>
    <source>
        <strain evidence="2">BLCCT55</strain>
    </source>
</reference>
<accession>A0A8J6XL48</accession>